<dbReference type="AlphaFoldDB" id="A0A699SIQ8"/>
<accession>A0A699SIQ8</accession>
<gene>
    <name evidence="1" type="ORF">Tci_869189</name>
</gene>
<sequence length="50" mass="5234">MRRVGNGFSRVETPLFEGMTVAQQVDDVADEGVACVDVDVILAAAPSIPS</sequence>
<protein>
    <submittedName>
        <fullName evidence="1">Uncharacterized protein</fullName>
    </submittedName>
</protein>
<organism evidence="1">
    <name type="scientific">Tanacetum cinerariifolium</name>
    <name type="common">Dalmatian daisy</name>
    <name type="synonym">Chrysanthemum cinerariifolium</name>
    <dbReference type="NCBI Taxonomy" id="118510"/>
    <lineage>
        <taxon>Eukaryota</taxon>
        <taxon>Viridiplantae</taxon>
        <taxon>Streptophyta</taxon>
        <taxon>Embryophyta</taxon>
        <taxon>Tracheophyta</taxon>
        <taxon>Spermatophyta</taxon>
        <taxon>Magnoliopsida</taxon>
        <taxon>eudicotyledons</taxon>
        <taxon>Gunneridae</taxon>
        <taxon>Pentapetalae</taxon>
        <taxon>asterids</taxon>
        <taxon>campanulids</taxon>
        <taxon>Asterales</taxon>
        <taxon>Asteraceae</taxon>
        <taxon>Asteroideae</taxon>
        <taxon>Anthemideae</taxon>
        <taxon>Anthemidinae</taxon>
        <taxon>Tanacetum</taxon>
    </lineage>
</organism>
<comment type="caution">
    <text evidence="1">The sequence shown here is derived from an EMBL/GenBank/DDBJ whole genome shotgun (WGS) entry which is preliminary data.</text>
</comment>
<reference evidence="1" key="1">
    <citation type="journal article" date="2019" name="Sci. Rep.">
        <title>Draft genome of Tanacetum cinerariifolium, the natural source of mosquito coil.</title>
        <authorList>
            <person name="Yamashiro T."/>
            <person name="Shiraishi A."/>
            <person name="Satake H."/>
            <person name="Nakayama K."/>
        </authorList>
    </citation>
    <scope>NUCLEOTIDE SEQUENCE</scope>
</reference>
<dbReference type="EMBL" id="BKCJ011164772">
    <property type="protein sequence ID" value="GFC97219.1"/>
    <property type="molecule type" value="Genomic_DNA"/>
</dbReference>
<evidence type="ECO:0000313" key="1">
    <source>
        <dbReference type="EMBL" id="GFC97219.1"/>
    </source>
</evidence>
<feature type="non-terminal residue" evidence="1">
    <location>
        <position position="50"/>
    </location>
</feature>
<name>A0A699SIQ8_TANCI</name>
<proteinExistence type="predicted"/>